<dbReference type="InParanoid" id="A0A1Q3CZ11"/>
<dbReference type="FunFam" id="1.25.10.10:FF:000341">
    <property type="entry name" value="RING-type E3 ubiquitin transferase"/>
    <property type="match status" value="1"/>
</dbReference>
<dbReference type="InterPro" id="IPR013083">
    <property type="entry name" value="Znf_RING/FYVE/PHD"/>
</dbReference>
<sequence>MAGEVSATVAGSERREALVELVNEIVRIGVNVGGEGVVFRKDCTDLVRRIALLTHLFEEIRDFQPSDLDSSLSSSSSSSSPSISWWSDLSFALLTAKRLLSVASNFHSTDGAAKKIAFQFQCVTWKLEKALADIPYEGFNISEEVQEQVALVRAQLRRATERYGSMNSKLFSHAMLQQLGKEDGSINNKVISKMGTVSQNNDPKGQIIRRLERVKSSPVTSEVYISSHADADEQEISACKPNAFVIPDDFLCPISLELMRDPVIISTGQTYERSYIQRWLDCGHLTCPKTQQKLENITLTPNYVLRNLIMQWCADHNFEQPSGSVNGKIKKSDGSFRDVSGDVASIEALVRQLSSQSMEECRAAVAEIRSLSKRSTDNRILIADAGAIPVLVNLLTTEDTETQENAVTCILNLSIYENNKGLIKLAGAIPSIVQVLRAGSMEARENAAATLFSLSLADENKIIIGASGAIPALVELLHNGSSRGKKDAATALFNLCIYQGNKSRAIRAGIITGLLKMLTDSRSIMVDEALTIMSVLASNNEAKVAIVKASTIPVLIDLLRTGLPRNKENAASILLSLCKRDSENLECISRLGAVIPLTELAKSGTERAKRKAGSLLENLRKLQQL</sequence>
<gene>
    <name evidence="9" type="ORF">CFOL_v3_28766</name>
</gene>
<dbReference type="SUPFAM" id="SSF48371">
    <property type="entry name" value="ARM repeat"/>
    <property type="match status" value="1"/>
</dbReference>
<evidence type="ECO:0000256" key="7">
    <source>
        <dbReference type="PROSITE-ProRule" id="PRU00259"/>
    </source>
</evidence>
<dbReference type="SUPFAM" id="SSF57850">
    <property type="entry name" value="RING/U-box"/>
    <property type="match status" value="1"/>
</dbReference>
<keyword evidence="6" id="KW-0833">Ubl conjugation pathway</keyword>
<evidence type="ECO:0000256" key="6">
    <source>
        <dbReference type="ARBA" id="ARBA00022786"/>
    </source>
</evidence>
<name>A0A1Q3CZ11_CEPFO</name>
<dbReference type="OrthoDB" id="7537227at2759"/>
<dbReference type="Pfam" id="PF04564">
    <property type="entry name" value="U-box"/>
    <property type="match status" value="1"/>
</dbReference>
<proteinExistence type="predicted"/>
<evidence type="ECO:0000313" key="10">
    <source>
        <dbReference type="Proteomes" id="UP000187406"/>
    </source>
</evidence>
<dbReference type="FunCoup" id="A0A1Q3CZ11">
    <property type="interactions" value="900"/>
</dbReference>
<reference evidence="10" key="1">
    <citation type="submission" date="2016-04" db="EMBL/GenBank/DDBJ databases">
        <title>Cephalotus genome sequencing.</title>
        <authorList>
            <person name="Fukushima K."/>
            <person name="Hasebe M."/>
            <person name="Fang X."/>
        </authorList>
    </citation>
    <scope>NUCLEOTIDE SEQUENCE [LARGE SCALE GENOMIC DNA]</scope>
    <source>
        <strain evidence="10">cv. St1</strain>
    </source>
</reference>
<evidence type="ECO:0000256" key="3">
    <source>
        <dbReference type="ARBA" id="ARBA00012483"/>
    </source>
</evidence>
<dbReference type="AlphaFoldDB" id="A0A1Q3CZ11"/>
<dbReference type="PANTHER" id="PTHR23315:SF52">
    <property type="entry name" value="U-BOX DOMAIN-CONTAINING PROTEIN 10"/>
    <property type="match status" value="1"/>
</dbReference>
<dbReference type="InterPro" id="IPR057623">
    <property type="entry name" value="PUB12-19-like_N"/>
</dbReference>
<comment type="pathway">
    <text evidence="2">Protein modification; protein ubiquitination.</text>
</comment>
<dbReference type="Gene3D" id="1.25.10.10">
    <property type="entry name" value="Leucine-rich Repeat Variant"/>
    <property type="match status" value="3"/>
</dbReference>
<dbReference type="FunFam" id="3.30.40.10:FF:000335">
    <property type="entry name" value="RING-type E3 ubiquitin transferase"/>
    <property type="match status" value="1"/>
</dbReference>
<keyword evidence="5" id="KW-0677">Repeat</keyword>
<dbReference type="EC" id="2.3.2.27" evidence="3"/>
<feature type="repeat" description="ARM" evidence="7">
    <location>
        <begin position="386"/>
        <end position="428"/>
    </location>
</feature>
<dbReference type="PROSITE" id="PS50176">
    <property type="entry name" value="ARM_REPEAT"/>
    <property type="match status" value="4"/>
</dbReference>
<dbReference type="EMBL" id="BDDD01003539">
    <property type="protein sequence ID" value="GAV85328.1"/>
    <property type="molecule type" value="Genomic_DNA"/>
</dbReference>
<dbReference type="Gene3D" id="3.30.40.10">
    <property type="entry name" value="Zinc/RING finger domain, C3HC4 (zinc finger)"/>
    <property type="match status" value="1"/>
</dbReference>
<feature type="repeat" description="ARM" evidence="7">
    <location>
        <begin position="468"/>
        <end position="510"/>
    </location>
</feature>
<evidence type="ECO:0000313" key="9">
    <source>
        <dbReference type="EMBL" id="GAV85328.1"/>
    </source>
</evidence>
<feature type="repeat" description="ARM" evidence="7">
    <location>
        <begin position="427"/>
        <end position="469"/>
    </location>
</feature>
<dbReference type="InterPro" id="IPR045210">
    <property type="entry name" value="RING-Ubox_PUB"/>
</dbReference>
<dbReference type="GO" id="GO:0016567">
    <property type="term" value="P:protein ubiquitination"/>
    <property type="evidence" value="ECO:0007669"/>
    <property type="project" value="UniProtKB-UniPathway"/>
</dbReference>
<dbReference type="InterPro" id="IPR011989">
    <property type="entry name" value="ARM-like"/>
</dbReference>
<evidence type="ECO:0000256" key="2">
    <source>
        <dbReference type="ARBA" id="ARBA00004906"/>
    </source>
</evidence>
<dbReference type="InterPro" id="IPR058678">
    <property type="entry name" value="ARM_PUB"/>
</dbReference>
<dbReference type="Proteomes" id="UP000187406">
    <property type="component" value="Unassembled WGS sequence"/>
</dbReference>
<evidence type="ECO:0000256" key="1">
    <source>
        <dbReference type="ARBA" id="ARBA00000900"/>
    </source>
</evidence>
<dbReference type="FunFam" id="1.25.10.10:FF:000343">
    <property type="entry name" value="RING-type E3 ubiquitin transferase"/>
    <property type="match status" value="1"/>
</dbReference>
<protein>
    <recommendedName>
        <fullName evidence="3">RING-type E3 ubiquitin transferase</fullName>
        <ecNumber evidence="3">2.3.2.27</ecNumber>
    </recommendedName>
</protein>
<dbReference type="SMART" id="SM00185">
    <property type="entry name" value="ARM"/>
    <property type="match status" value="6"/>
</dbReference>
<evidence type="ECO:0000256" key="4">
    <source>
        <dbReference type="ARBA" id="ARBA00022679"/>
    </source>
</evidence>
<dbReference type="PANTHER" id="PTHR23315">
    <property type="entry name" value="U BOX DOMAIN-CONTAINING"/>
    <property type="match status" value="1"/>
</dbReference>
<feature type="domain" description="U-box" evidence="8">
    <location>
        <begin position="245"/>
        <end position="319"/>
    </location>
</feature>
<keyword evidence="10" id="KW-1185">Reference proteome</keyword>
<comment type="catalytic activity">
    <reaction evidence="1">
        <text>S-ubiquitinyl-[E2 ubiquitin-conjugating enzyme]-L-cysteine + [acceptor protein]-L-lysine = [E2 ubiquitin-conjugating enzyme]-L-cysteine + N(6)-ubiquitinyl-[acceptor protein]-L-lysine.</text>
        <dbReference type="EC" id="2.3.2.27"/>
    </reaction>
</comment>
<evidence type="ECO:0000259" key="8">
    <source>
        <dbReference type="PROSITE" id="PS51698"/>
    </source>
</evidence>
<dbReference type="InterPro" id="IPR000225">
    <property type="entry name" value="Armadillo"/>
</dbReference>
<dbReference type="Pfam" id="PF25368">
    <property type="entry name" value="PUB10_N"/>
    <property type="match status" value="1"/>
</dbReference>
<dbReference type="GO" id="GO:0061630">
    <property type="term" value="F:ubiquitin protein ligase activity"/>
    <property type="evidence" value="ECO:0007669"/>
    <property type="project" value="UniProtKB-EC"/>
</dbReference>
<dbReference type="PROSITE" id="PS51698">
    <property type="entry name" value="U_BOX"/>
    <property type="match status" value="1"/>
</dbReference>
<dbReference type="Pfam" id="PF25598">
    <property type="entry name" value="ARM_PUB"/>
    <property type="match status" value="1"/>
</dbReference>
<evidence type="ECO:0000256" key="5">
    <source>
        <dbReference type="ARBA" id="ARBA00022737"/>
    </source>
</evidence>
<accession>A0A1Q3CZ11</accession>
<dbReference type="CDD" id="cd16664">
    <property type="entry name" value="RING-Ubox_PUB"/>
    <property type="match status" value="1"/>
</dbReference>
<dbReference type="InterPro" id="IPR003613">
    <property type="entry name" value="Ubox_domain"/>
</dbReference>
<organism evidence="9 10">
    <name type="scientific">Cephalotus follicularis</name>
    <name type="common">Albany pitcher plant</name>
    <dbReference type="NCBI Taxonomy" id="3775"/>
    <lineage>
        <taxon>Eukaryota</taxon>
        <taxon>Viridiplantae</taxon>
        <taxon>Streptophyta</taxon>
        <taxon>Embryophyta</taxon>
        <taxon>Tracheophyta</taxon>
        <taxon>Spermatophyta</taxon>
        <taxon>Magnoliopsida</taxon>
        <taxon>eudicotyledons</taxon>
        <taxon>Gunneridae</taxon>
        <taxon>Pentapetalae</taxon>
        <taxon>rosids</taxon>
        <taxon>fabids</taxon>
        <taxon>Oxalidales</taxon>
        <taxon>Cephalotaceae</taxon>
        <taxon>Cephalotus</taxon>
    </lineage>
</organism>
<dbReference type="UniPathway" id="UPA00143"/>
<keyword evidence="4" id="KW-0808">Transferase</keyword>
<dbReference type="InterPro" id="IPR016024">
    <property type="entry name" value="ARM-type_fold"/>
</dbReference>
<dbReference type="SMART" id="SM00504">
    <property type="entry name" value="Ubox"/>
    <property type="match status" value="1"/>
</dbReference>
<feature type="repeat" description="ARM" evidence="7">
    <location>
        <begin position="344"/>
        <end position="386"/>
    </location>
</feature>
<dbReference type="FunFam" id="1.25.10.10:FF:000425">
    <property type="entry name" value="RING-type E3 ubiquitin transferase"/>
    <property type="match status" value="1"/>
</dbReference>
<comment type="caution">
    <text evidence="9">The sequence shown here is derived from an EMBL/GenBank/DDBJ whole genome shotgun (WGS) entry which is preliminary data.</text>
</comment>